<feature type="signal peptide" evidence="7">
    <location>
        <begin position="1"/>
        <end position="33"/>
    </location>
</feature>
<feature type="transmembrane region" description="Helical" evidence="6">
    <location>
        <begin position="459"/>
        <end position="484"/>
    </location>
</feature>
<evidence type="ECO:0000256" key="2">
    <source>
        <dbReference type="ARBA" id="ARBA00022525"/>
    </source>
</evidence>
<keyword evidence="4" id="KW-0572">Peptidoglycan-anchor</keyword>
<evidence type="ECO:0000256" key="3">
    <source>
        <dbReference type="ARBA" id="ARBA00022729"/>
    </source>
</evidence>
<evidence type="ECO:0000256" key="5">
    <source>
        <dbReference type="SAM" id="MobiDB-lite"/>
    </source>
</evidence>
<protein>
    <submittedName>
        <fullName evidence="9">Fimbrial isopeptide formation D2 family protein/LPXTG-motif cell wall-anchored protein</fullName>
    </submittedName>
</protein>
<dbReference type="RefSeq" id="WP_278058686.1">
    <property type="nucleotide sequence ID" value="NZ_CP121247.1"/>
</dbReference>
<feature type="region of interest" description="Disordered" evidence="5">
    <location>
        <begin position="318"/>
        <end position="339"/>
    </location>
</feature>
<dbReference type="Pfam" id="PF17802">
    <property type="entry name" value="SpaA"/>
    <property type="match status" value="1"/>
</dbReference>
<keyword evidence="2" id="KW-0964">Secreted</keyword>
<dbReference type="InterPro" id="IPR026466">
    <property type="entry name" value="Fim_isopep_form_D2_dom"/>
</dbReference>
<keyword evidence="6" id="KW-0812">Transmembrane</keyword>
<dbReference type="InterPro" id="IPR048052">
    <property type="entry name" value="FM1-like"/>
</dbReference>
<accession>A0ABT9NBE7</accession>
<dbReference type="NCBIfam" id="NF033902">
    <property type="entry name" value="iso_D2_wall_anc"/>
    <property type="match status" value="1"/>
</dbReference>
<evidence type="ECO:0000313" key="9">
    <source>
        <dbReference type="EMBL" id="MDP9801044.1"/>
    </source>
</evidence>
<feature type="domain" description="Gram-positive cocci surface proteins LPxTG" evidence="8">
    <location>
        <begin position="454"/>
        <end position="487"/>
    </location>
</feature>
<evidence type="ECO:0000256" key="1">
    <source>
        <dbReference type="ARBA" id="ARBA00022512"/>
    </source>
</evidence>
<keyword evidence="6" id="KW-0472">Membrane</keyword>
<comment type="caution">
    <text evidence="9">The sequence shown here is derived from an EMBL/GenBank/DDBJ whole genome shotgun (WGS) entry which is preliminary data.</text>
</comment>
<dbReference type="Proteomes" id="UP001235966">
    <property type="component" value="Unassembled WGS sequence"/>
</dbReference>
<keyword evidence="1" id="KW-0134">Cell wall</keyword>
<keyword evidence="6" id="KW-1133">Transmembrane helix</keyword>
<dbReference type="InterPro" id="IPR032364">
    <property type="entry name" value="GramPos_pilinD1_N"/>
</dbReference>
<evidence type="ECO:0000256" key="7">
    <source>
        <dbReference type="SAM" id="SignalP"/>
    </source>
</evidence>
<name>A0ABT9NBE7_9ACTO</name>
<evidence type="ECO:0000313" key="10">
    <source>
        <dbReference type="Proteomes" id="UP001235966"/>
    </source>
</evidence>
<evidence type="ECO:0000259" key="8">
    <source>
        <dbReference type="PROSITE" id="PS50847"/>
    </source>
</evidence>
<dbReference type="InterPro" id="IPR019931">
    <property type="entry name" value="LPXTG_anchor"/>
</dbReference>
<reference evidence="9 10" key="1">
    <citation type="submission" date="2023-07" db="EMBL/GenBank/DDBJ databases">
        <title>Sequencing the genomes of 1000 actinobacteria strains.</title>
        <authorList>
            <person name="Klenk H.-P."/>
        </authorList>
    </citation>
    <scope>NUCLEOTIDE SEQUENCE [LARGE SCALE GENOMIC DNA]</scope>
    <source>
        <strain evidence="9 10">DSM 102162</strain>
    </source>
</reference>
<sequence>MARLLAIRTRVALAFVAVISLLALGFAAPIAHAAPGDIDTTKTGSITIHKYANPDNGQTGNGTLLDPAPNTAPVPGVVFSYAKVDVDLTTNAGWTTASGLKVDAAGKVTLADGSAATVGAATNLAPTAADGTASVSNLSLGVYLVQEVSAPDTVTQKAAPFLVTIPFPNDAASWLYDVHVYPKNTVVTKDNQPVKVITDPNATHFPGDPITWTITQKVPALGTTETLSKFVLTDQLPAGVDPITAANVKVSVARAGVDQPTLAVAPMVSGTNLVTVDFASQLTNLKSGDVVTVTISAVISKTIAAGDLANQSNTAINDKTFASTSDPTTDPTDPTTGTPTVVTFAPLTINKVNKAGQPLTDAQFAVWPAQADGTCAAKPANAQVLTTATDAGTAVLQMVIGAYCVQEIKAPVGYEIAADYANPVKVDVVKDTGLTLAITNLKSAETGTGDLLNLPLTGAAGLVIMTLLGAALLAGAVGLGVVAVRRR</sequence>
<feature type="compositionally biased region" description="Low complexity" evidence="5">
    <location>
        <begin position="320"/>
        <end position="339"/>
    </location>
</feature>
<dbReference type="InterPro" id="IPR041033">
    <property type="entry name" value="SpaA_PFL_dom_1"/>
</dbReference>
<keyword evidence="3 7" id="KW-0732">Signal</keyword>
<dbReference type="PROSITE" id="PS50847">
    <property type="entry name" value="GRAM_POS_ANCHORING"/>
    <property type="match status" value="1"/>
</dbReference>
<dbReference type="InterPro" id="IPR013783">
    <property type="entry name" value="Ig-like_fold"/>
</dbReference>
<evidence type="ECO:0000256" key="4">
    <source>
        <dbReference type="ARBA" id="ARBA00023088"/>
    </source>
</evidence>
<dbReference type="Pfam" id="PF16555">
    <property type="entry name" value="GramPos_pilinD1"/>
    <property type="match status" value="1"/>
</dbReference>
<keyword evidence="10" id="KW-1185">Reference proteome</keyword>
<organism evidence="9 10">
    <name type="scientific">Arcanobacterium wilhelmae</name>
    <dbReference type="NCBI Taxonomy" id="1803177"/>
    <lineage>
        <taxon>Bacteria</taxon>
        <taxon>Bacillati</taxon>
        <taxon>Actinomycetota</taxon>
        <taxon>Actinomycetes</taxon>
        <taxon>Actinomycetales</taxon>
        <taxon>Actinomycetaceae</taxon>
        <taxon>Arcanobacterium</taxon>
    </lineage>
</organism>
<dbReference type="Gene3D" id="2.60.40.10">
    <property type="entry name" value="Immunoglobulins"/>
    <property type="match status" value="2"/>
</dbReference>
<dbReference type="NCBIfam" id="TIGR04226">
    <property type="entry name" value="RrgB_K2N_iso_D2"/>
    <property type="match status" value="1"/>
</dbReference>
<dbReference type="Gene3D" id="2.60.40.740">
    <property type="match status" value="1"/>
</dbReference>
<proteinExistence type="predicted"/>
<evidence type="ECO:0000256" key="6">
    <source>
        <dbReference type="SAM" id="Phobius"/>
    </source>
</evidence>
<dbReference type="EMBL" id="JAUSQW010000001">
    <property type="protein sequence ID" value="MDP9801044.1"/>
    <property type="molecule type" value="Genomic_DNA"/>
</dbReference>
<feature type="chain" id="PRO_5045055522" evidence="7">
    <location>
        <begin position="34"/>
        <end position="487"/>
    </location>
</feature>
<gene>
    <name evidence="9" type="ORF">J2S49_001120</name>
</gene>